<accession>A0ABU3WPR2</accession>
<dbReference type="EMBL" id="WBMO01000001">
    <property type="protein sequence ID" value="MDV2475977.1"/>
    <property type="molecule type" value="Genomic_DNA"/>
</dbReference>
<dbReference type="Proteomes" id="UP001275440">
    <property type="component" value="Unassembled WGS sequence"/>
</dbReference>
<evidence type="ECO:0000313" key="5">
    <source>
        <dbReference type="Proteomes" id="UP001275440"/>
    </source>
</evidence>
<feature type="domain" description="O-acyltransferase WSD1 C-terminal" evidence="3">
    <location>
        <begin position="337"/>
        <end position="404"/>
    </location>
</feature>
<evidence type="ECO:0000313" key="4">
    <source>
        <dbReference type="EMBL" id="MDV2475977.1"/>
    </source>
</evidence>
<protein>
    <submittedName>
        <fullName evidence="4">DUF1298 domain-containing protein</fullName>
    </submittedName>
</protein>
<name>A0ABU3WPR2_9NOCA</name>
<dbReference type="Pfam" id="PF06974">
    <property type="entry name" value="WS_DGAT_C"/>
    <property type="match status" value="1"/>
</dbReference>
<feature type="region of interest" description="Disordered" evidence="1">
    <location>
        <begin position="150"/>
        <end position="172"/>
    </location>
</feature>
<evidence type="ECO:0000259" key="3">
    <source>
        <dbReference type="Pfam" id="PF06974"/>
    </source>
</evidence>
<reference evidence="4 5" key="1">
    <citation type="submission" date="2019-10" db="EMBL/GenBank/DDBJ databases">
        <title>Draft Genome Assembly of Rhodococcus zopfii DSM44189.</title>
        <authorList>
            <person name="Sutton J.M."/>
            <person name="Akob D.M."/>
            <person name="Bushman T.J."/>
        </authorList>
    </citation>
    <scope>NUCLEOTIDE SEQUENCE [LARGE SCALE GENOMIC DNA]</scope>
    <source>
        <strain evidence="4 5">DSM 44189</strain>
    </source>
</reference>
<dbReference type="SUPFAM" id="SSF52777">
    <property type="entry name" value="CoA-dependent acyltransferases"/>
    <property type="match status" value="1"/>
</dbReference>
<proteinExistence type="predicted"/>
<gene>
    <name evidence="4" type="ORF">F8M49_12580</name>
</gene>
<dbReference type="InterPro" id="IPR004255">
    <property type="entry name" value="O-acyltransferase_WSD1_N"/>
</dbReference>
<organism evidence="4 5">
    <name type="scientific">Rhodococcus zopfii</name>
    <dbReference type="NCBI Taxonomy" id="43772"/>
    <lineage>
        <taxon>Bacteria</taxon>
        <taxon>Bacillati</taxon>
        <taxon>Actinomycetota</taxon>
        <taxon>Actinomycetes</taxon>
        <taxon>Mycobacteriales</taxon>
        <taxon>Nocardiaceae</taxon>
        <taxon>Rhodococcus</taxon>
    </lineage>
</organism>
<comment type="caution">
    <text evidence="4">The sequence shown here is derived from an EMBL/GenBank/DDBJ whole genome shotgun (WGS) entry which is preliminary data.</text>
</comment>
<evidence type="ECO:0000259" key="2">
    <source>
        <dbReference type="Pfam" id="PF03007"/>
    </source>
</evidence>
<sequence length="409" mass="43588">MNDVSGPSPEPPVRAAMRSTIVAAVLLDASPDWDRVGEMLAGGTPETPAFRHRVVDVPFGLAPPRWAGEHDSDLPWQLARVTLPHSTDFDDVLDYARTSSPATIPEHPQWELTLVEGLLGGQSALLIRIHHAYADGADGTHITARIVDLERHGREEPGSDRDTTTADDASARAADRAAGSFGSLVGSVAGLMQSLTAPLRWLTSSSEPTKTDDRRLHVVDVPLAELRAAAERAGSTLDSACLAAVLLGLADYRFRRGIDVDELSLAMPLADPENGGTGINLARADLPVPADDPALLMRLLDEYSGPSTEPGRHLAPPPNLLPAVVDDPLDHDDVFACTVPGSHVPLYVAGAKIEKYYGFGPTLGSAFNVTLMSYLDSCCLGFTVDTDAVRDAELFDDCIRAGLRAVLES</sequence>
<feature type="domain" description="O-acyltransferase WSD1-like N-terminal" evidence="2">
    <location>
        <begin position="30"/>
        <end position="237"/>
    </location>
</feature>
<evidence type="ECO:0000256" key="1">
    <source>
        <dbReference type="SAM" id="MobiDB-lite"/>
    </source>
</evidence>
<dbReference type="InterPro" id="IPR009721">
    <property type="entry name" value="O-acyltransferase_WSD1_C"/>
</dbReference>
<keyword evidence="5" id="KW-1185">Reference proteome</keyword>
<dbReference type="Pfam" id="PF03007">
    <property type="entry name" value="WS_DGAT_cat"/>
    <property type="match status" value="1"/>
</dbReference>